<protein>
    <submittedName>
        <fullName evidence="2">Uncharacterized membrane protein YoaK (UPF0700 family)</fullName>
    </submittedName>
</protein>
<dbReference type="EMBL" id="JBEPSM010000002">
    <property type="protein sequence ID" value="MET4635312.1"/>
    <property type="molecule type" value="Genomic_DNA"/>
</dbReference>
<feature type="transmembrane region" description="Helical" evidence="1">
    <location>
        <begin position="124"/>
        <end position="147"/>
    </location>
</feature>
<keyword evidence="1" id="KW-0472">Membrane</keyword>
<dbReference type="PANTHER" id="PTHR37314">
    <property type="entry name" value="SLR0142 PROTEIN"/>
    <property type="match status" value="1"/>
</dbReference>
<dbReference type="Proteomes" id="UP001549321">
    <property type="component" value="Unassembled WGS sequence"/>
</dbReference>
<accession>A0ABV2R217</accession>
<sequence>MTSKMALPAVSVPAFKPGHALPTTLAFVAGFVDACTFLAFSGLFVAQVTGSFVVAGSELVQGNAGFVLKVLAIPVFLLAGMATTIVVRAYGSGARQALVTALCIEAALLSVLALYGVMGSPAGLLTLAALFGLSAMGVQSAAAHLLLPGYGSSNVMTTNTTQLSIDLADSLMRRRVAPGMADTGLVMLGFLVGVAVGGLAFKAVGLGCLVFAVAIVIGIAVVLGQATRHGEFPA</sequence>
<keyword evidence="1" id="KW-1133">Transmembrane helix</keyword>
<dbReference type="RefSeq" id="WP_354552583.1">
    <property type="nucleotide sequence ID" value="NZ_JBEPSM010000002.1"/>
</dbReference>
<gene>
    <name evidence="2" type="ORF">ABIE08_003258</name>
</gene>
<comment type="caution">
    <text evidence="2">The sequence shown here is derived from an EMBL/GenBank/DDBJ whole genome shotgun (WGS) entry which is preliminary data.</text>
</comment>
<feature type="transmembrane region" description="Helical" evidence="1">
    <location>
        <begin position="203"/>
        <end position="223"/>
    </location>
</feature>
<organism evidence="2 3">
    <name type="scientific">Kaistia defluvii</name>
    <dbReference type="NCBI Taxonomy" id="410841"/>
    <lineage>
        <taxon>Bacteria</taxon>
        <taxon>Pseudomonadati</taxon>
        <taxon>Pseudomonadota</taxon>
        <taxon>Alphaproteobacteria</taxon>
        <taxon>Hyphomicrobiales</taxon>
        <taxon>Kaistiaceae</taxon>
        <taxon>Kaistia</taxon>
    </lineage>
</organism>
<keyword evidence="1" id="KW-0812">Transmembrane</keyword>
<evidence type="ECO:0000313" key="3">
    <source>
        <dbReference type="Proteomes" id="UP001549321"/>
    </source>
</evidence>
<feature type="transmembrane region" description="Helical" evidence="1">
    <location>
        <begin position="21"/>
        <end position="46"/>
    </location>
</feature>
<proteinExistence type="predicted"/>
<feature type="transmembrane region" description="Helical" evidence="1">
    <location>
        <begin position="97"/>
        <end position="118"/>
    </location>
</feature>
<evidence type="ECO:0000256" key="1">
    <source>
        <dbReference type="SAM" id="Phobius"/>
    </source>
</evidence>
<evidence type="ECO:0000313" key="2">
    <source>
        <dbReference type="EMBL" id="MET4635312.1"/>
    </source>
</evidence>
<dbReference type="InterPro" id="IPR010699">
    <property type="entry name" value="DUF1275"/>
</dbReference>
<dbReference type="PANTHER" id="PTHR37314:SF5">
    <property type="entry name" value="SLR0142 PROTEIN"/>
    <property type="match status" value="1"/>
</dbReference>
<keyword evidence="3" id="KW-1185">Reference proteome</keyword>
<name>A0ABV2R217_9HYPH</name>
<dbReference type="Pfam" id="PF06912">
    <property type="entry name" value="DUF1275"/>
    <property type="match status" value="1"/>
</dbReference>
<feature type="transmembrane region" description="Helical" evidence="1">
    <location>
        <begin position="66"/>
        <end position="90"/>
    </location>
</feature>
<feature type="transmembrane region" description="Helical" evidence="1">
    <location>
        <begin position="179"/>
        <end position="197"/>
    </location>
</feature>
<reference evidence="2 3" key="1">
    <citation type="submission" date="2024-06" db="EMBL/GenBank/DDBJ databases">
        <title>Sorghum-associated microbial communities from plants grown in Nebraska, USA.</title>
        <authorList>
            <person name="Schachtman D."/>
        </authorList>
    </citation>
    <scope>NUCLEOTIDE SEQUENCE [LARGE SCALE GENOMIC DNA]</scope>
    <source>
        <strain evidence="2 3">3207</strain>
    </source>
</reference>